<dbReference type="AlphaFoldDB" id="C8S0H6"/>
<evidence type="ECO:0000313" key="2">
    <source>
        <dbReference type="EMBL" id="EEW25510.1"/>
    </source>
</evidence>
<dbReference type="eggNOG" id="COG1463">
    <property type="taxonomic scope" value="Bacteria"/>
</dbReference>
<proteinExistence type="predicted"/>
<keyword evidence="3" id="KW-1185">Reference proteome</keyword>
<dbReference type="InterPro" id="IPR052336">
    <property type="entry name" value="MlaD_Phospholipid_Transporter"/>
</dbReference>
<feature type="domain" description="Mce/MlaD" evidence="1">
    <location>
        <begin position="38"/>
        <end position="114"/>
    </location>
</feature>
<dbReference type="OrthoDB" id="7164001at2"/>
<evidence type="ECO:0000313" key="3">
    <source>
        <dbReference type="Proteomes" id="UP000010121"/>
    </source>
</evidence>
<dbReference type="InterPro" id="IPR003399">
    <property type="entry name" value="Mce/MlaD"/>
</dbReference>
<accession>C8S0H6</accession>
<dbReference type="Pfam" id="PF02470">
    <property type="entry name" value="MlaD"/>
    <property type="match status" value="1"/>
</dbReference>
<sequence length="163" mass="16462">MAENVSEVLAGAAVLAAAVGFVIYAGQGTGFGGDVGRYPLKASFRSVEGITVGSDVKLAGVKVGSITDLQLNPQTYFADAEISMLDGVLLPDDSAILISSEGLLGGNFIEVIPGGSPINLEPGQEIEDTQGAVSLISLLIKFVGNGAKDAVTTTDPAADPAQP</sequence>
<dbReference type="PANTHER" id="PTHR33371">
    <property type="entry name" value="INTERMEMBRANE PHOSPHOLIPID TRANSPORT SYSTEM BINDING PROTEIN MLAD-RELATED"/>
    <property type="match status" value="1"/>
</dbReference>
<dbReference type="RefSeq" id="WP_008029717.1">
    <property type="nucleotide sequence ID" value="NZ_ACYY01000008.1"/>
</dbReference>
<dbReference type="PANTHER" id="PTHR33371:SF4">
    <property type="entry name" value="INTERMEMBRANE PHOSPHOLIPID TRANSPORT SYSTEM BINDING PROTEIN MLAD"/>
    <property type="match status" value="1"/>
</dbReference>
<reference evidence="2 3" key="1">
    <citation type="submission" date="2009-08" db="EMBL/GenBank/DDBJ databases">
        <title>The draft genome of Rhodobacter sp. SW2.</title>
        <authorList>
            <consortium name="US DOE Joint Genome Institute (JGI-PGF)"/>
            <person name="Lucas S."/>
            <person name="Copeland A."/>
            <person name="Lapidus A."/>
            <person name="Glavina del Rio T."/>
            <person name="Tice H."/>
            <person name="Bruce D."/>
            <person name="Goodwin L."/>
            <person name="Pitluck S."/>
            <person name="Larimer F."/>
            <person name="Land M.L."/>
            <person name="Hauser L."/>
            <person name="Emerson D."/>
        </authorList>
    </citation>
    <scope>NUCLEOTIDE SEQUENCE [LARGE SCALE GENOMIC DNA]</scope>
    <source>
        <strain evidence="2 3">SW2</strain>
    </source>
</reference>
<name>C8S0H6_9RHOB</name>
<comment type="caution">
    <text evidence="2">The sequence shown here is derived from an EMBL/GenBank/DDBJ whole genome shotgun (WGS) entry which is preliminary data.</text>
</comment>
<protein>
    <submittedName>
        <fullName evidence="2">Mammalian cell entry related domain protein</fullName>
    </submittedName>
</protein>
<gene>
    <name evidence="2" type="ORF">Rsw2DRAFT_1554</name>
</gene>
<dbReference type="Proteomes" id="UP000010121">
    <property type="component" value="Unassembled WGS sequence"/>
</dbReference>
<organism evidence="2 3">
    <name type="scientific">Rhodobacter ferrooxidans</name>
    <dbReference type="NCBI Taxonomy" id="371731"/>
    <lineage>
        <taxon>Bacteria</taxon>
        <taxon>Pseudomonadati</taxon>
        <taxon>Pseudomonadota</taxon>
        <taxon>Alphaproteobacteria</taxon>
        <taxon>Rhodobacterales</taxon>
        <taxon>Rhodobacter group</taxon>
        <taxon>Rhodobacter</taxon>
    </lineage>
</organism>
<evidence type="ECO:0000259" key="1">
    <source>
        <dbReference type="Pfam" id="PF02470"/>
    </source>
</evidence>
<dbReference type="EMBL" id="ACYY01000008">
    <property type="protein sequence ID" value="EEW25510.1"/>
    <property type="molecule type" value="Genomic_DNA"/>
</dbReference>
<dbReference type="STRING" id="371731.Rsw2DRAFT_1554"/>